<evidence type="ECO:0000313" key="1">
    <source>
        <dbReference type="EMBL" id="MDN5215231.1"/>
    </source>
</evidence>
<dbReference type="InterPro" id="IPR029058">
    <property type="entry name" value="AB_hydrolase_fold"/>
</dbReference>
<comment type="caution">
    <text evidence="1">The sequence shown here is derived from an EMBL/GenBank/DDBJ whole genome shotgun (WGS) entry which is preliminary data.</text>
</comment>
<evidence type="ECO:0000313" key="2">
    <source>
        <dbReference type="Proteomes" id="UP001172083"/>
    </source>
</evidence>
<name>A0ABT8LDR6_9BACT</name>
<proteinExistence type="predicted"/>
<dbReference type="InterPro" id="IPR000801">
    <property type="entry name" value="Esterase-like"/>
</dbReference>
<organism evidence="1 2">
    <name type="scientific">Agaribacillus aureus</name>
    <dbReference type="NCBI Taxonomy" id="3051825"/>
    <lineage>
        <taxon>Bacteria</taxon>
        <taxon>Pseudomonadati</taxon>
        <taxon>Bacteroidota</taxon>
        <taxon>Cytophagia</taxon>
        <taxon>Cytophagales</taxon>
        <taxon>Splendidivirgaceae</taxon>
        <taxon>Agaribacillus</taxon>
    </lineage>
</organism>
<sequence length="118" mass="13521">MTDVTHGTLHDHIYHSSATNGPNSVRIYTPPNYNPRDKKQYPVLFLLHGFGEKVSFWSDFGKINLIADNLIDQDKIMAPIIVMPNGDPLEAEYYKFFGSKTDGPAWMKKNMDLFEKDL</sequence>
<dbReference type="EMBL" id="JAUJEB010000006">
    <property type="protein sequence ID" value="MDN5215231.1"/>
    <property type="molecule type" value="Genomic_DNA"/>
</dbReference>
<keyword evidence="2" id="KW-1185">Reference proteome</keyword>
<dbReference type="Pfam" id="PF00756">
    <property type="entry name" value="Esterase"/>
    <property type="match status" value="1"/>
</dbReference>
<dbReference type="Gene3D" id="3.40.50.1820">
    <property type="entry name" value="alpha/beta hydrolase"/>
    <property type="match status" value="1"/>
</dbReference>
<accession>A0ABT8LDR6</accession>
<reference evidence="1" key="1">
    <citation type="submission" date="2023-06" db="EMBL/GenBank/DDBJ databases">
        <title>Genomic of Agaribacillus aureum.</title>
        <authorList>
            <person name="Wang G."/>
        </authorList>
    </citation>
    <scope>NUCLEOTIDE SEQUENCE</scope>
    <source>
        <strain evidence="1">BMA12</strain>
    </source>
</reference>
<dbReference type="SUPFAM" id="SSF53474">
    <property type="entry name" value="alpha/beta-Hydrolases"/>
    <property type="match status" value="1"/>
</dbReference>
<protein>
    <submittedName>
        <fullName evidence="1">Alpha/beta hydrolase-fold protein</fullName>
    </submittedName>
</protein>
<dbReference type="RefSeq" id="WP_346760569.1">
    <property type="nucleotide sequence ID" value="NZ_JAUJEB010000006.1"/>
</dbReference>
<dbReference type="Proteomes" id="UP001172083">
    <property type="component" value="Unassembled WGS sequence"/>
</dbReference>
<gene>
    <name evidence="1" type="ORF">QQ020_24335</name>
</gene>
<keyword evidence="1" id="KW-0378">Hydrolase</keyword>
<dbReference type="GO" id="GO:0016787">
    <property type="term" value="F:hydrolase activity"/>
    <property type="evidence" value="ECO:0007669"/>
    <property type="project" value="UniProtKB-KW"/>
</dbReference>